<gene>
    <name evidence="4" type="ORF">TSTA_110190</name>
</gene>
<evidence type="ECO:0000256" key="1">
    <source>
        <dbReference type="ARBA" id="ARBA00022737"/>
    </source>
</evidence>
<dbReference type="VEuPathDB" id="FungiDB:TSTA_110190"/>
<evidence type="ECO:0000259" key="3">
    <source>
        <dbReference type="Pfam" id="PF24883"/>
    </source>
</evidence>
<proteinExistence type="predicted"/>
<dbReference type="Pfam" id="PF24883">
    <property type="entry name" value="NPHP3_N"/>
    <property type="match status" value="1"/>
</dbReference>
<dbReference type="InterPro" id="IPR056884">
    <property type="entry name" value="NPHP3-like_N"/>
</dbReference>
<evidence type="ECO:0000313" key="4">
    <source>
        <dbReference type="EMBL" id="EED11839.1"/>
    </source>
</evidence>
<dbReference type="RefSeq" id="XP_002488595.1">
    <property type="nucleotide sequence ID" value="XM_002488550.1"/>
</dbReference>
<dbReference type="SUPFAM" id="SSF52540">
    <property type="entry name" value="P-loop containing nucleoside triphosphate hydrolases"/>
    <property type="match status" value="1"/>
</dbReference>
<dbReference type="Gene3D" id="3.40.50.300">
    <property type="entry name" value="P-loop containing nucleotide triphosphate hydrolases"/>
    <property type="match status" value="1"/>
</dbReference>
<dbReference type="EMBL" id="EQ962661">
    <property type="protein sequence ID" value="EED11839.1"/>
    <property type="molecule type" value="Genomic_DNA"/>
</dbReference>
<dbReference type="OrthoDB" id="194358at2759"/>
<dbReference type="InParanoid" id="B8MUG7"/>
<accession>B8MUG7</accession>
<keyword evidence="5" id="KW-1185">Reference proteome</keyword>
<dbReference type="eggNOG" id="KOG4177">
    <property type="taxonomic scope" value="Eukaryota"/>
</dbReference>
<dbReference type="PANTHER" id="PTHR10039">
    <property type="entry name" value="AMELOGENIN"/>
    <property type="match status" value="1"/>
</dbReference>
<reference evidence="5" key="1">
    <citation type="journal article" date="2015" name="Genome Announc.">
        <title>Genome sequence of the AIDS-associated pathogen Penicillium marneffei (ATCC18224) and its near taxonomic relative Talaromyces stipitatus (ATCC10500).</title>
        <authorList>
            <person name="Nierman W.C."/>
            <person name="Fedorova-Abrams N.D."/>
            <person name="Andrianopoulos A."/>
        </authorList>
    </citation>
    <scope>NUCLEOTIDE SEQUENCE [LARGE SCALE GENOMIC DNA]</scope>
    <source>
        <strain evidence="5">ATCC 10500 / CBS 375.48 / QM 6759 / NRRL 1006</strain>
    </source>
</reference>
<dbReference type="InterPro" id="IPR027417">
    <property type="entry name" value="P-loop_NTPase"/>
</dbReference>
<organism evidence="4 5">
    <name type="scientific">Talaromyces stipitatus (strain ATCC 10500 / CBS 375.48 / QM 6759 / NRRL 1006)</name>
    <name type="common">Penicillium stipitatum</name>
    <dbReference type="NCBI Taxonomy" id="441959"/>
    <lineage>
        <taxon>Eukaryota</taxon>
        <taxon>Fungi</taxon>
        <taxon>Dikarya</taxon>
        <taxon>Ascomycota</taxon>
        <taxon>Pezizomycotina</taxon>
        <taxon>Eurotiomycetes</taxon>
        <taxon>Eurotiomycetidae</taxon>
        <taxon>Eurotiales</taxon>
        <taxon>Trichocomaceae</taxon>
        <taxon>Talaromyces</taxon>
        <taxon>Talaromyces sect. Talaromyces</taxon>
    </lineage>
</organism>
<dbReference type="PhylomeDB" id="B8MUG7"/>
<evidence type="ECO:0000313" key="5">
    <source>
        <dbReference type="Proteomes" id="UP000001745"/>
    </source>
</evidence>
<protein>
    <recommendedName>
        <fullName evidence="3">Nephrocystin 3-like N-terminal domain-containing protein</fullName>
    </recommendedName>
</protein>
<dbReference type="OMA" id="CFLWIES"/>
<dbReference type="AlphaFoldDB" id="B8MUG7"/>
<name>B8MUG7_TALSN</name>
<feature type="domain" description="Nephrocystin 3-like N-terminal" evidence="3">
    <location>
        <begin position="56"/>
        <end position="190"/>
    </location>
</feature>
<keyword evidence="1" id="KW-0677">Repeat</keyword>
<dbReference type="PANTHER" id="PTHR10039:SF5">
    <property type="entry name" value="NACHT DOMAIN-CONTAINING PROTEIN"/>
    <property type="match status" value="1"/>
</dbReference>
<dbReference type="HOGENOM" id="CLU_570091_0_0_1"/>
<evidence type="ECO:0000256" key="2">
    <source>
        <dbReference type="SAM" id="MobiDB-lite"/>
    </source>
</evidence>
<dbReference type="GeneID" id="8107251"/>
<feature type="region of interest" description="Disordered" evidence="2">
    <location>
        <begin position="1"/>
        <end position="26"/>
    </location>
</feature>
<dbReference type="Proteomes" id="UP000001745">
    <property type="component" value="Unassembled WGS sequence"/>
</dbReference>
<sequence length="479" mass="55556">MGVTTRRQARRQALGLPGNEVSSRNRTKTIEHLSRDSQMHDSESYFSYIPRESVAGHWLLKTDEFKSWERFLWIKGKPGAGKSTLMEHIARFTAYQMRDQATVTFCSVTEIYCVMLYQILRRNPEIDRSIKKIHNKRYLKSCLKTAITKMSRPLICFIDALDSCWSDELSELLDFCNNCSSSIKFCFSSRHYPYIAAYEGPTVILEEQQGHYDKIQSYLKNNLQDLERLVPEMRDSLIDEIVQKSSGCFLWIESLINLWEEKQISDFRIALDDVLPEMKQCLEDIVNRPEMKACFEGVVRGTYLEFLRCVQCVMHAKRPLNMEELFFAVLSGLPDRSNQPSTWTKPEVEKFVVTNSRGLVELDKSSGSIRFIHQTVPEILRQIFEENGITYDYFKAQEYMRQSCENYLSRPGSLTPYIKSSTLSGFIHAKFPFVRYALESHDHHSQAATSVKYQGHSTCDKMTDGQLLVAWYSGQTHLK</sequence>
<dbReference type="STRING" id="441959.B8MUG7"/>